<dbReference type="CDD" id="cd00610">
    <property type="entry name" value="OAT_like"/>
    <property type="match status" value="1"/>
</dbReference>
<comment type="subunit">
    <text evidence="8">Homodimer.</text>
</comment>
<dbReference type="Pfam" id="PF00202">
    <property type="entry name" value="Aminotran_3"/>
    <property type="match status" value="2"/>
</dbReference>
<evidence type="ECO:0000313" key="9">
    <source>
        <dbReference type="EMBL" id="GBR72717.1"/>
    </source>
</evidence>
<dbReference type="InterPro" id="IPR005814">
    <property type="entry name" value="Aminotrans_3"/>
</dbReference>
<keyword evidence="9" id="KW-0808">Transferase</keyword>
<reference evidence="9 10" key="1">
    <citation type="journal article" date="2019" name="ISME J.">
        <title>Genome analyses of uncultured TG2/ZB3 bacteria in 'Margulisbacteria' specifically attached to ectosymbiotic spirochetes of protists in the termite gut.</title>
        <authorList>
            <person name="Utami Y.D."/>
            <person name="Kuwahara H."/>
            <person name="Igai K."/>
            <person name="Murakami T."/>
            <person name="Sugaya K."/>
            <person name="Morikawa T."/>
            <person name="Nagura Y."/>
            <person name="Yuki M."/>
            <person name="Deevong P."/>
            <person name="Inoue T."/>
            <person name="Kihara K."/>
            <person name="Lo N."/>
            <person name="Yamada A."/>
            <person name="Ohkuma M."/>
            <person name="Hongoh Y."/>
        </authorList>
    </citation>
    <scope>NUCLEOTIDE SEQUENCE [LARGE SCALE GENOMIC DNA]</scope>
    <source>
        <strain evidence="9">NkOx7-01</strain>
    </source>
</reference>
<comment type="caution">
    <text evidence="9">The sequence shown here is derived from an EMBL/GenBank/DDBJ whole genome shotgun (WGS) entry which is preliminary data.</text>
</comment>
<dbReference type="GO" id="GO:0008483">
    <property type="term" value="F:transaminase activity"/>
    <property type="evidence" value="ECO:0007669"/>
    <property type="project" value="UniProtKB-KW"/>
</dbReference>
<dbReference type="GO" id="GO:0006782">
    <property type="term" value="P:protoporphyrinogen IX biosynthetic process"/>
    <property type="evidence" value="ECO:0007669"/>
    <property type="project" value="UniProtKB-UniRule"/>
</dbReference>
<dbReference type="PROSITE" id="PS00600">
    <property type="entry name" value="AA_TRANSFER_CLASS_3"/>
    <property type="match status" value="1"/>
</dbReference>
<comment type="cofactor">
    <cofactor evidence="2 8">
        <name>pyridoxal 5'-phosphate</name>
        <dbReference type="ChEBI" id="CHEBI:597326"/>
    </cofactor>
</comment>
<comment type="similarity">
    <text evidence="4 8">Belongs to the class-III pyridoxal-phosphate-dependent aminotransferase family. HemL subfamily.</text>
</comment>
<proteinExistence type="inferred from homology"/>
<dbReference type="EC" id="5.4.3.8" evidence="8"/>
<organism evidence="9 10">
    <name type="scientific">Termititenax aidoneus</name>
    <dbReference type="NCBI Taxonomy" id="2218524"/>
    <lineage>
        <taxon>Bacteria</taxon>
        <taxon>Bacillati</taxon>
        <taxon>Candidatus Margulisiibacteriota</taxon>
        <taxon>Candidatus Termititenacia</taxon>
        <taxon>Candidatus Termititenacales</taxon>
        <taxon>Candidatus Termititenacaceae</taxon>
        <taxon>Candidatus Termititenax</taxon>
    </lineage>
</organism>
<comment type="subcellular location">
    <subcellularLocation>
        <location evidence="8">Cytoplasm</location>
    </subcellularLocation>
</comment>
<protein>
    <recommendedName>
        <fullName evidence="8">Glutamate-1-semialdehyde 2,1-aminomutase</fullName>
        <shortName evidence="8">GSA</shortName>
        <ecNumber evidence="8">5.4.3.8</ecNumber>
    </recommendedName>
    <alternativeName>
        <fullName evidence="8">Glutamate-1-semialdehyde aminotransferase</fullName>
        <shortName evidence="8">GSA-AT</shortName>
    </alternativeName>
</protein>
<dbReference type="GO" id="GO:0042286">
    <property type="term" value="F:glutamate-1-semialdehyde 2,1-aminomutase activity"/>
    <property type="evidence" value="ECO:0007669"/>
    <property type="project" value="UniProtKB-UniRule"/>
</dbReference>
<dbReference type="Gene3D" id="3.40.640.10">
    <property type="entry name" value="Type I PLP-dependent aspartate aminotransferase-like (Major domain)"/>
    <property type="match status" value="2"/>
</dbReference>
<feature type="modified residue" description="N6-(pyridoxal phosphate)lysine" evidence="8">
    <location>
        <position position="240"/>
    </location>
</feature>
<dbReference type="InterPro" id="IPR015422">
    <property type="entry name" value="PyrdxlP-dep_Trfase_small"/>
</dbReference>
<dbReference type="HAMAP" id="MF_00375">
    <property type="entry name" value="HemL_aminotrans_3"/>
    <property type="match status" value="1"/>
</dbReference>
<sequence length="394" mass="43042">MSKSAAAFEQAQRYLSGGVNSPVRSFQSIGGTPPFIQRGAGAYLKDIDGRRYLDFCLSWGVHILGHNPPAVVRAVRRTLADGLSFGAPTELETRLAKLIISAIPSLEKIRFVNSGTEAAMSALKLARYYTGRRKIVMLEGGYHGHAEYSEVLRAPFNDRTALEKIFARHKNKIAALIVEPVPANMGVVLPEAGYLAFLRELTAAAKTVLIFDEVITGFRLGWGGAQNYFGVVPDLTCLGKIIGGGLPAAAYGGKRELMSLVAPEGPVYQAGTLSGNPLAMSAGLAVLQELQKPQTYQALQKNTEYFFTELAKHLPPDVRLNHLGAMFTLFFTKTKVRDYRGAQTSDVKKFARFYHKLLRSGIYFSPAQFEADFISARHTPADLKRTLTAILAAV</sequence>
<dbReference type="GO" id="GO:0005737">
    <property type="term" value="C:cytoplasm"/>
    <property type="evidence" value="ECO:0007669"/>
    <property type="project" value="UniProtKB-SubCell"/>
</dbReference>
<dbReference type="SUPFAM" id="SSF53383">
    <property type="entry name" value="PLP-dependent transferases"/>
    <property type="match status" value="1"/>
</dbReference>
<dbReference type="EMBL" id="BGZN01000002">
    <property type="protein sequence ID" value="GBR72717.1"/>
    <property type="molecule type" value="Genomic_DNA"/>
</dbReference>
<evidence type="ECO:0000256" key="5">
    <source>
        <dbReference type="ARBA" id="ARBA00022898"/>
    </source>
</evidence>
<gene>
    <name evidence="8 9" type="primary">hemL</name>
    <name evidence="9" type="ORF">NO1_0213</name>
</gene>
<dbReference type="InterPro" id="IPR004639">
    <property type="entry name" value="4pyrrol_synth_GluAld_NH2Trfase"/>
</dbReference>
<keyword evidence="9" id="KW-0032">Aminotransferase</keyword>
<dbReference type="InterPro" id="IPR049704">
    <property type="entry name" value="Aminotrans_3_PPA_site"/>
</dbReference>
<evidence type="ECO:0000256" key="2">
    <source>
        <dbReference type="ARBA" id="ARBA00001933"/>
    </source>
</evidence>
<keyword evidence="7 8" id="KW-0627">Porphyrin biosynthesis</keyword>
<dbReference type="GO" id="GO:0030170">
    <property type="term" value="F:pyridoxal phosphate binding"/>
    <property type="evidence" value="ECO:0007669"/>
    <property type="project" value="InterPro"/>
</dbReference>
<dbReference type="PANTHER" id="PTHR43713:SF3">
    <property type="entry name" value="GLUTAMATE-1-SEMIALDEHYDE 2,1-AMINOMUTASE 1, CHLOROPLASTIC-RELATED"/>
    <property type="match status" value="1"/>
</dbReference>
<name>A0A388T7W3_TERA1</name>
<evidence type="ECO:0000256" key="1">
    <source>
        <dbReference type="ARBA" id="ARBA00001579"/>
    </source>
</evidence>
<comment type="catalytic activity">
    <reaction evidence="1 8">
        <text>(S)-4-amino-5-oxopentanoate = 5-aminolevulinate</text>
        <dbReference type="Rhea" id="RHEA:14265"/>
        <dbReference type="ChEBI" id="CHEBI:57501"/>
        <dbReference type="ChEBI" id="CHEBI:356416"/>
        <dbReference type="EC" id="5.4.3.8"/>
    </reaction>
</comment>
<dbReference type="Proteomes" id="UP000269352">
    <property type="component" value="Unassembled WGS sequence"/>
</dbReference>
<dbReference type="AlphaFoldDB" id="A0A388T7W3"/>
<dbReference type="PANTHER" id="PTHR43713">
    <property type="entry name" value="GLUTAMATE-1-SEMIALDEHYDE 2,1-AMINOMUTASE"/>
    <property type="match status" value="1"/>
</dbReference>
<dbReference type="Gene3D" id="3.90.1150.10">
    <property type="entry name" value="Aspartate Aminotransferase, domain 1"/>
    <property type="match status" value="2"/>
</dbReference>
<keyword evidence="6 8" id="KW-0413">Isomerase</keyword>
<evidence type="ECO:0000256" key="3">
    <source>
        <dbReference type="ARBA" id="ARBA00004819"/>
    </source>
</evidence>
<dbReference type="UniPathway" id="UPA00251">
    <property type="reaction ID" value="UER00317"/>
</dbReference>
<keyword evidence="5 8" id="KW-0663">Pyridoxal phosphate</keyword>
<comment type="pathway">
    <text evidence="3">Porphyrin-containing compound metabolism; protoporphyrin-IX biosynthesis; 5-aminolevulinate from L-glutamyl-tRNA(Glu): step 2/2.</text>
</comment>
<evidence type="ECO:0000256" key="4">
    <source>
        <dbReference type="ARBA" id="ARBA00008981"/>
    </source>
</evidence>
<dbReference type="InterPro" id="IPR015421">
    <property type="entry name" value="PyrdxlP-dep_Trfase_major"/>
</dbReference>
<keyword evidence="8" id="KW-0963">Cytoplasm</keyword>
<evidence type="ECO:0000313" key="10">
    <source>
        <dbReference type="Proteomes" id="UP000269352"/>
    </source>
</evidence>
<accession>A0A388T7W3</accession>
<evidence type="ECO:0000256" key="8">
    <source>
        <dbReference type="HAMAP-Rule" id="MF_00375"/>
    </source>
</evidence>
<dbReference type="InterPro" id="IPR015424">
    <property type="entry name" value="PyrdxlP-dep_Trfase"/>
</dbReference>
<evidence type="ECO:0000256" key="7">
    <source>
        <dbReference type="ARBA" id="ARBA00023244"/>
    </source>
</evidence>
<keyword evidence="10" id="KW-1185">Reference proteome</keyword>
<evidence type="ECO:0000256" key="6">
    <source>
        <dbReference type="ARBA" id="ARBA00023235"/>
    </source>
</evidence>